<reference evidence="1" key="1">
    <citation type="submission" date="2023-10" db="EMBL/GenBank/DDBJ databases">
        <authorList>
            <person name="Rodriguez Cubillos JULIANA M."/>
            <person name="De Vega J."/>
        </authorList>
    </citation>
    <scope>NUCLEOTIDE SEQUENCE</scope>
</reference>
<sequence>MATRGRRTKRARGRGSSNPPKPSTSLGVKIDKNRIQKKGPVKGFDALNNKQKSAPFNFEQNEDNNYNDSEDEEMQLLEQAADETDRRKVISLEGISSSSGRRITRSHGKGCSDPPGASPLCIDPPPQPGHTRVSPGVKSDKNRIQKKRRGKGIDTFNNKQKSTSFSSEHNDEHCDNNDDEELQLIVDKICQSQLHKQQVTNAINTEKYIGSNFGLSNNARSSSVGYHVEGISNPGRGVRRGRGRGRCIAPGPSQSYIDPPTPAHTLVSPVVKNDNNRVGRKGLVKHGRGRGRSDPPEPLSCIVPPPPAAHTSVSPVRAKQKRLKNTLKSAQQTQCATNPQAPAQVHTSPQAPHVPSEIHTSPQTPTSAHSLPQTHHVGHSPTQAPTYSSPLVEGSSYATLNDTTPVNSSSTYEIPQQSHTSRQCVGRESADCWTVEAIDPQGAIKRIKLKYWQVNDLPIGERVIVHFNDQGAAYGEAQGLLAGYCGTLATNPNLFPINYERWLGKLGMPKSYLDNCFEKNIEPRFQFRTTEALAKRYCKLSIAKKWAAHRQNLWTRFYDPSKTRDQITSNIPLGVDPIQWAHFVDYRLKPETLERCRKNKENRSKQLIPHTGGSKPLSRKRHEMFLQTGEQPCRGKLFIETHKKKDGSFVNDAAKDIVEQIEVGLTQSSVHESEISPNDVLGKVLGPEHPGRVRCMGMGAAPTNTFKNNGVRLSILGNSLTAAATSSSNFWQEKYTHLESQVQNTMEAFKAYIIMKEGRIPDQVASIFGSSNEVGLDLGPKPRVWRMYHRKKGKGIANANDVWLSMARNARN</sequence>
<organism evidence="1 2">
    <name type="scientific">Trifolium pratense</name>
    <name type="common">Red clover</name>
    <dbReference type="NCBI Taxonomy" id="57577"/>
    <lineage>
        <taxon>Eukaryota</taxon>
        <taxon>Viridiplantae</taxon>
        <taxon>Streptophyta</taxon>
        <taxon>Embryophyta</taxon>
        <taxon>Tracheophyta</taxon>
        <taxon>Spermatophyta</taxon>
        <taxon>Magnoliopsida</taxon>
        <taxon>eudicotyledons</taxon>
        <taxon>Gunneridae</taxon>
        <taxon>Pentapetalae</taxon>
        <taxon>rosids</taxon>
        <taxon>fabids</taxon>
        <taxon>Fabales</taxon>
        <taxon>Fabaceae</taxon>
        <taxon>Papilionoideae</taxon>
        <taxon>50 kb inversion clade</taxon>
        <taxon>NPAAA clade</taxon>
        <taxon>Hologalegina</taxon>
        <taxon>IRL clade</taxon>
        <taxon>Trifolieae</taxon>
        <taxon>Trifolium</taxon>
    </lineage>
</organism>
<protein>
    <submittedName>
        <fullName evidence="1">Uncharacterized protein</fullName>
    </submittedName>
</protein>
<comment type="caution">
    <text evidence="1">The sequence shown here is derived from an EMBL/GenBank/DDBJ whole genome shotgun (WGS) entry which is preliminary data.</text>
</comment>
<evidence type="ECO:0000313" key="1">
    <source>
        <dbReference type="EMBL" id="CAJ2647710.1"/>
    </source>
</evidence>
<dbReference type="Proteomes" id="UP001177021">
    <property type="component" value="Unassembled WGS sequence"/>
</dbReference>
<keyword evidence="2" id="KW-1185">Reference proteome</keyword>
<name>A0ACB0JVT5_TRIPR</name>
<accession>A0ACB0JVT5</accession>
<gene>
    <name evidence="1" type="ORF">MILVUS5_LOCUS16176</name>
</gene>
<proteinExistence type="predicted"/>
<dbReference type="EMBL" id="CASHSV030000109">
    <property type="protein sequence ID" value="CAJ2647710.1"/>
    <property type="molecule type" value="Genomic_DNA"/>
</dbReference>
<evidence type="ECO:0000313" key="2">
    <source>
        <dbReference type="Proteomes" id="UP001177021"/>
    </source>
</evidence>